<evidence type="ECO:0000313" key="3">
    <source>
        <dbReference type="EnsemblMetazoa" id="G34156.1:cds"/>
    </source>
</evidence>
<proteinExistence type="predicted"/>
<keyword evidence="2" id="KW-0472">Membrane</keyword>
<feature type="region of interest" description="Disordered" evidence="1">
    <location>
        <begin position="304"/>
        <end position="347"/>
    </location>
</feature>
<sequence>MFSFNLKTTFISSWKLKCYIVNGNTTGKNFKHHEAPLMTAPPQKHRMTLETSNRMSGARCLFVLLLMLSINAQTVRTMNVHRLKRLTKDDTCYGMNKTITLVENFSKISTTFENRVREKNCGSLPKCNGEPMVYHCLRFKDGIVEVCSPERVIKGSYCVVFDDGIGRVIEDFNSPCSECPFKYESADSFKYPSCVRKENLKTTTTTSPPEQNTIGISRSPCCNSKRCKRDGEGCSNKKTKSNHEIFVITDQPASGEEDNSTIDQPASSEEEESFPVLSVAIITALAAFIVIISLAIIVFKRRKHNDTQKEKQQNGLTQYNEKPKNEENTTGSAVPLISNGKPDIASA</sequence>
<evidence type="ECO:0000256" key="1">
    <source>
        <dbReference type="SAM" id="MobiDB-lite"/>
    </source>
</evidence>
<name>A0A8W8MMQ8_MAGGI</name>
<keyword evidence="2" id="KW-1133">Transmembrane helix</keyword>
<reference evidence="3" key="1">
    <citation type="submission" date="2022-08" db="UniProtKB">
        <authorList>
            <consortium name="EnsemblMetazoa"/>
        </authorList>
    </citation>
    <scope>IDENTIFICATION</scope>
    <source>
        <strain evidence="3">05x7-T-G4-1.051#20</strain>
    </source>
</reference>
<dbReference type="AlphaFoldDB" id="A0A8W8MMQ8"/>
<feature type="transmembrane region" description="Helical" evidence="2">
    <location>
        <begin position="274"/>
        <end position="299"/>
    </location>
</feature>
<protein>
    <submittedName>
        <fullName evidence="3">Uncharacterized protein</fullName>
    </submittedName>
</protein>
<organism evidence="3 4">
    <name type="scientific">Magallana gigas</name>
    <name type="common">Pacific oyster</name>
    <name type="synonym">Crassostrea gigas</name>
    <dbReference type="NCBI Taxonomy" id="29159"/>
    <lineage>
        <taxon>Eukaryota</taxon>
        <taxon>Metazoa</taxon>
        <taxon>Spiralia</taxon>
        <taxon>Lophotrochozoa</taxon>
        <taxon>Mollusca</taxon>
        <taxon>Bivalvia</taxon>
        <taxon>Autobranchia</taxon>
        <taxon>Pteriomorphia</taxon>
        <taxon>Ostreida</taxon>
        <taxon>Ostreoidea</taxon>
        <taxon>Ostreidae</taxon>
        <taxon>Magallana</taxon>
    </lineage>
</organism>
<keyword evidence="4" id="KW-1185">Reference proteome</keyword>
<accession>A0A8W8MMQ8</accession>
<dbReference type="Proteomes" id="UP000005408">
    <property type="component" value="Unassembled WGS sequence"/>
</dbReference>
<feature type="region of interest" description="Disordered" evidence="1">
    <location>
        <begin position="248"/>
        <end position="270"/>
    </location>
</feature>
<dbReference type="EnsemblMetazoa" id="G34156.1">
    <property type="protein sequence ID" value="G34156.1:cds"/>
    <property type="gene ID" value="G34156"/>
</dbReference>
<keyword evidence="2" id="KW-0812">Transmembrane</keyword>
<evidence type="ECO:0000256" key="2">
    <source>
        <dbReference type="SAM" id="Phobius"/>
    </source>
</evidence>
<evidence type="ECO:0000313" key="4">
    <source>
        <dbReference type="Proteomes" id="UP000005408"/>
    </source>
</evidence>